<dbReference type="EMBL" id="VENJ01000021">
    <property type="protein sequence ID" value="MTJ05730.1"/>
    <property type="molecule type" value="Genomic_DNA"/>
</dbReference>
<evidence type="ECO:0000256" key="1">
    <source>
        <dbReference type="SAM" id="MobiDB-lite"/>
    </source>
</evidence>
<evidence type="ECO:0000313" key="4">
    <source>
        <dbReference type="EMBL" id="MTJ05730.1"/>
    </source>
</evidence>
<evidence type="ECO:0000256" key="2">
    <source>
        <dbReference type="SAM" id="Phobius"/>
    </source>
</evidence>
<feature type="domain" description="SPOR" evidence="3">
    <location>
        <begin position="228"/>
        <end position="313"/>
    </location>
</feature>
<comment type="caution">
    <text evidence="4">The sequence shown here is derived from an EMBL/GenBank/DDBJ whole genome shotgun (WGS) entry which is preliminary data.</text>
</comment>
<feature type="region of interest" description="Disordered" evidence="1">
    <location>
        <begin position="118"/>
        <end position="138"/>
    </location>
</feature>
<keyword evidence="2" id="KW-0812">Transmembrane</keyword>
<accession>A0A7C9HC43</accession>
<dbReference type="Gene3D" id="3.30.70.1070">
    <property type="entry name" value="Sporulation related repeat"/>
    <property type="match status" value="1"/>
</dbReference>
<keyword evidence="2" id="KW-1133">Transmembrane helix</keyword>
<dbReference type="RefSeq" id="WP_273250646.1">
    <property type="nucleotide sequence ID" value="NZ_VENJ01000021.1"/>
</dbReference>
<evidence type="ECO:0000313" key="5">
    <source>
        <dbReference type="Proteomes" id="UP000483078"/>
    </source>
</evidence>
<dbReference type="GO" id="GO:0042834">
    <property type="term" value="F:peptidoglycan binding"/>
    <property type="evidence" value="ECO:0007669"/>
    <property type="project" value="InterPro"/>
</dbReference>
<reference evidence="4 5" key="1">
    <citation type="submission" date="2019-06" db="EMBL/GenBank/DDBJ databases">
        <title>Enrichment of Autotrophic Halophilic Microorganisms from Red Sea Brine Pool Using Microbial Electrosynthesis System.</title>
        <authorList>
            <person name="Alqahtani M.F."/>
            <person name="Bajracharya S."/>
            <person name="Katuri K.P."/>
            <person name="Ali M."/>
            <person name="Saikaly P.E."/>
        </authorList>
    </citation>
    <scope>NUCLEOTIDE SEQUENCE [LARGE SCALE GENOMIC DNA]</scope>
    <source>
        <strain evidence="4">MES6</strain>
    </source>
</reference>
<dbReference type="InterPro" id="IPR007730">
    <property type="entry name" value="SPOR-like_dom"/>
</dbReference>
<protein>
    <submittedName>
        <fullName evidence="4">SPOR domain-containing protein</fullName>
    </submittedName>
</protein>
<dbReference type="AlphaFoldDB" id="A0A7C9HC43"/>
<dbReference type="Pfam" id="PF05036">
    <property type="entry name" value="SPOR"/>
    <property type="match status" value="1"/>
</dbReference>
<dbReference type="PROSITE" id="PS51724">
    <property type="entry name" value="SPOR"/>
    <property type="match status" value="1"/>
</dbReference>
<sequence>MADIQATGRIDAPRDGQSIKTVVNWIGAAVSLLLIVGVCTWGYRLLVRDVSGVPVIRAATGPMRVQPDDPGGKLAENMGLAVNTVAAEGAAEAPADRLVLAPPPLDLTEEDAPAAKLTEEKAAQPQETATDETTGETTQDAGMEALLAELTAEAKPLAKTDGAAPEAAPEPAEETAAAADTETAPKVADGLAISLRPRVRPEQVVARLASTDAAVNPGSGPVDVDPATIAPGTRLVQLGAFDSPDVARSEWTRLSARFGDYLTGKKRVIQRAESGGRTFYRLRAMGFADLGDARRFCSALVAENADCIPVVTR</sequence>
<feature type="transmembrane region" description="Helical" evidence="2">
    <location>
        <begin position="21"/>
        <end position="43"/>
    </location>
</feature>
<gene>
    <name evidence="4" type="ORF">FH759_13680</name>
</gene>
<feature type="region of interest" description="Disordered" evidence="1">
    <location>
        <begin position="158"/>
        <end position="185"/>
    </location>
</feature>
<name>A0A7C9HC43_9RHOB</name>
<dbReference type="InterPro" id="IPR036680">
    <property type="entry name" value="SPOR-like_sf"/>
</dbReference>
<keyword evidence="2" id="KW-0472">Membrane</keyword>
<organism evidence="4 5">
    <name type="scientific">Sediminimonas qiaohouensis</name>
    <dbReference type="NCBI Taxonomy" id="552061"/>
    <lineage>
        <taxon>Bacteria</taxon>
        <taxon>Pseudomonadati</taxon>
        <taxon>Pseudomonadota</taxon>
        <taxon>Alphaproteobacteria</taxon>
        <taxon>Rhodobacterales</taxon>
        <taxon>Roseobacteraceae</taxon>
        <taxon>Sediminimonas</taxon>
    </lineage>
</organism>
<proteinExistence type="predicted"/>
<evidence type="ECO:0000259" key="3">
    <source>
        <dbReference type="PROSITE" id="PS51724"/>
    </source>
</evidence>
<dbReference type="Proteomes" id="UP000483078">
    <property type="component" value="Unassembled WGS sequence"/>
</dbReference>